<proteinExistence type="predicted"/>
<sequence length="246" mass="28049">MKGKWDELKHKLLRVGGMGSTVIITTNYWRPERVFGCTAYWLDGLSADAWIKLIMRVIHWTSGAGQGEHLYHKFSTSICRATIPNTCWLSLAGQDVGLHIQEHRDYLHMMIAEDLMPQQSFDAEKMYRLVPQLELEFETLGSDYYLTTRMGQDSIRIPEQCCHLCLFVGDASTFPTALSSAGGIKRLRTLILQTDEELFEEGKKCQIREIPAAMFTNLDPTVTSYDWQVGLPEISQPFLHRDPSTS</sequence>
<reference evidence="1" key="1">
    <citation type="submission" date="2022-05" db="EMBL/GenBank/DDBJ databases">
        <title>The Musa troglodytarum L. genome provides insights into the mechanism of non-climacteric behaviour and enrichment of carotenoids.</title>
        <authorList>
            <person name="Wang J."/>
        </authorList>
    </citation>
    <scope>NUCLEOTIDE SEQUENCE</scope>
    <source>
        <tissue evidence="1">Leaf</tissue>
    </source>
</reference>
<name>A0A9E7G627_9LILI</name>
<gene>
    <name evidence="1" type="ORF">MUK42_30875</name>
</gene>
<evidence type="ECO:0000313" key="1">
    <source>
        <dbReference type="EMBL" id="URE08415.1"/>
    </source>
</evidence>
<dbReference type="Proteomes" id="UP001055439">
    <property type="component" value="Chromosome 6"/>
</dbReference>
<protein>
    <submittedName>
        <fullName evidence="1">Resistance protein</fullName>
    </submittedName>
</protein>
<evidence type="ECO:0000313" key="2">
    <source>
        <dbReference type="Proteomes" id="UP001055439"/>
    </source>
</evidence>
<keyword evidence="2" id="KW-1185">Reference proteome</keyword>
<dbReference type="AlphaFoldDB" id="A0A9E7G627"/>
<dbReference type="EMBL" id="CP097508">
    <property type="protein sequence ID" value="URE08415.1"/>
    <property type="molecule type" value="Genomic_DNA"/>
</dbReference>
<organism evidence="1 2">
    <name type="scientific">Musa troglodytarum</name>
    <name type="common">fe'i banana</name>
    <dbReference type="NCBI Taxonomy" id="320322"/>
    <lineage>
        <taxon>Eukaryota</taxon>
        <taxon>Viridiplantae</taxon>
        <taxon>Streptophyta</taxon>
        <taxon>Embryophyta</taxon>
        <taxon>Tracheophyta</taxon>
        <taxon>Spermatophyta</taxon>
        <taxon>Magnoliopsida</taxon>
        <taxon>Liliopsida</taxon>
        <taxon>Zingiberales</taxon>
        <taxon>Musaceae</taxon>
        <taxon>Musa</taxon>
    </lineage>
</organism>
<accession>A0A9E7G627</accession>